<organism evidence="1 2">
    <name type="scientific">Dentiscutata erythropus</name>
    <dbReference type="NCBI Taxonomy" id="1348616"/>
    <lineage>
        <taxon>Eukaryota</taxon>
        <taxon>Fungi</taxon>
        <taxon>Fungi incertae sedis</taxon>
        <taxon>Mucoromycota</taxon>
        <taxon>Glomeromycotina</taxon>
        <taxon>Glomeromycetes</taxon>
        <taxon>Diversisporales</taxon>
        <taxon>Gigasporaceae</taxon>
        <taxon>Dentiscutata</taxon>
    </lineage>
</organism>
<proteinExistence type="predicted"/>
<gene>
    <name evidence="1" type="ORF">DERYTH_LOCUS11393</name>
</gene>
<name>A0A9N9EE66_9GLOM</name>
<dbReference type="Proteomes" id="UP000789405">
    <property type="component" value="Unassembled WGS sequence"/>
</dbReference>
<comment type="caution">
    <text evidence="1">The sequence shown here is derived from an EMBL/GenBank/DDBJ whole genome shotgun (WGS) entry which is preliminary data.</text>
</comment>
<dbReference type="EMBL" id="CAJVPY010007012">
    <property type="protein sequence ID" value="CAG8673718.1"/>
    <property type="molecule type" value="Genomic_DNA"/>
</dbReference>
<evidence type="ECO:0000313" key="1">
    <source>
        <dbReference type="EMBL" id="CAG8673718.1"/>
    </source>
</evidence>
<feature type="non-terminal residue" evidence="1">
    <location>
        <position position="1"/>
    </location>
</feature>
<protein>
    <submittedName>
        <fullName evidence="1">19476_t:CDS:1</fullName>
    </submittedName>
</protein>
<sequence>NLLVIYSDDDRVPKFEMTIVNQNILAIVAIASKGMESMAGRYDLRSFINHRGQIL</sequence>
<accession>A0A9N9EE66</accession>
<keyword evidence="2" id="KW-1185">Reference proteome</keyword>
<evidence type="ECO:0000313" key="2">
    <source>
        <dbReference type="Proteomes" id="UP000789405"/>
    </source>
</evidence>
<reference evidence="1" key="1">
    <citation type="submission" date="2021-06" db="EMBL/GenBank/DDBJ databases">
        <authorList>
            <person name="Kallberg Y."/>
            <person name="Tangrot J."/>
            <person name="Rosling A."/>
        </authorList>
    </citation>
    <scope>NUCLEOTIDE SEQUENCE</scope>
    <source>
        <strain evidence="1">MA453B</strain>
    </source>
</reference>
<dbReference type="AlphaFoldDB" id="A0A9N9EE66"/>